<dbReference type="WBParaSite" id="PEQ_0001405601-mRNA-1">
    <property type="protein sequence ID" value="PEQ_0001405601-mRNA-1"/>
    <property type="gene ID" value="PEQ_0001405601"/>
</dbReference>
<sequence length="146" mass="16068">MGLRVNEKKVGRHTSTCNNEQSLPEKLTYALKALRPSAFSHSSSTSSPLKSKSSSFVVATDDLVYYPGSDHVPNKRFSVNVAHQKTKVGLTKTSPSQNDLHHVTDLSSLEQIKQLYKSVPNISAIDDQRPVTAPMLAHSIFPFAFT</sequence>
<dbReference type="Proteomes" id="UP000887564">
    <property type="component" value="Unplaced"/>
</dbReference>
<feature type="region of interest" description="Disordered" evidence="1">
    <location>
        <begin position="1"/>
        <end position="21"/>
    </location>
</feature>
<dbReference type="AlphaFoldDB" id="A0A914SJF6"/>
<accession>A0A914SJF6</accession>
<proteinExistence type="predicted"/>
<organism evidence="2 3">
    <name type="scientific">Parascaris equorum</name>
    <name type="common">Equine roundworm</name>
    <dbReference type="NCBI Taxonomy" id="6256"/>
    <lineage>
        <taxon>Eukaryota</taxon>
        <taxon>Metazoa</taxon>
        <taxon>Ecdysozoa</taxon>
        <taxon>Nematoda</taxon>
        <taxon>Chromadorea</taxon>
        <taxon>Rhabditida</taxon>
        <taxon>Spirurina</taxon>
        <taxon>Ascaridomorpha</taxon>
        <taxon>Ascaridoidea</taxon>
        <taxon>Ascarididae</taxon>
        <taxon>Parascaris</taxon>
    </lineage>
</organism>
<evidence type="ECO:0000313" key="2">
    <source>
        <dbReference type="Proteomes" id="UP000887564"/>
    </source>
</evidence>
<keyword evidence="2" id="KW-1185">Reference proteome</keyword>
<evidence type="ECO:0000256" key="1">
    <source>
        <dbReference type="SAM" id="MobiDB-lite"/>
    </source>
</evidence>
<protein>
    <submittedName>
        <fullName evidence="3">Uncharacterized protein</fullName>
    </submittedName>
</protein>
<name>A0A914SJF6_PAREQ</name>
<reference evidence="3" key="1">
    <citation type="submission" date="2022-11" db="UniProtKB">
        <authorList>
            <consortium name="WormBaseParasite"/>
        </authorList>
    </citation>
    <scope>IDENTIFICATION</scope>
</reference>
<evidence type="ECO:0000313" key="3">
    <source>
        <dbReference type="WBParaSite" id="PEQ_0001405601-mRNA-1"/>
    </source>
</evidence>